<dbReference type="Gene3D" id="6.10.140.890">
    <property type="match status" value="2"/>
</dbReference>
<organism evidence="1 2">
    <name type="scientific">Trifolium medium</name>
    <dbReference type="NCBI Taxonomy" id="97028"/>
    <lineage>
        <taxon>Eukaryota</taxon>
        <taxon>Viridiplantae</taxon>
        <taxon>Streptophyta</taxon>
        <taxon>Embryophyta</taxon>
        <taxon>Tracheophyta</taxon>
        <taxon>Spermatophyta</taxon>
        <taxon>Magnoliopsida</taxon>
        <taxon>eudicotyledons</taxon>
        <taxon>Gunneridae</taxon>
        <taxon>Pentapetalae</taxon>
        <taxon>rosids</taxon>
        <taxon>fabids</taxon>
        <taxon>Fabales</taxon>
        <taxon>Fabaceae</taxon>
        <taxon>Papilionoideae</taxon>
        <taxon>50 kb inversion clade</taxon>
        <taxon>NPAAA clade</taxon>
        <taxon>Hologalegina</taxon>
        <taxon>IRL clade</taxon>
        <taxon>Trifolieae</taxon>
        <taxon>Trifolium</taxon>
    </lineage>
</organism>
<dbReference type="EMBL" id="LXQA010133305">
    <property type="protein sequence ID" value="MCI22953.1"/>
    <property type="molecule type" value="Genomic_DNA"/>
</dbReference>
<keyword evidence="2" id="KW-1185">Reference proteome</keyword>
<evidence type="ECO:0000313" key="2">
    <source>
        <dbReference type="Proteomes" id="UP000265520"/>
    </source>
</evidence>
<sequence length="67" mass="7423">SYSELSEIAEQAKRRAEVARLRDVPKLSAIAEQAKRRAEVARLRGVPKLSEISLPSNFDTSLSLLIS</sequence>
<dbReference type="Proteomes" id="UP000265520">
    <property type="component" value="Unassembled WGS sequence"/>
</dbReference>
<name>A0A392QF03_9FABA</name>
<accession>A0A392QF03</accession>
<dbReference type="AlphaFoldDB" id="A0A392QF03"/>
<proteinExistence type="predicted"/>
<evidence type="ECO:0000313" key="1">
    <source>
        <dbReference type="EMBL" id="MCI22953.1"/>
    </source>
</evidence>
<protein>
    <submittedName>
        <fullName evidence="1">Uncharacterized protein</fullName>
    </submittedName>
</protein>
<reference evidence="1 2" key="1">
    <citation type="journal article" date="2018" name="Front. Plant Sci.">
        <title>Red Clover (Trifolium pratense) and Zigzag Clover (T. medium) - A Picture of Genomic Similarities and Differences.</title>
        <authorList>
            <person name="Dluhosova J."/>
            <person name="Istvanek J."/>
            <person name="Nedelnik J."/>
            <person name="Repkova J."/>
        </authorList>
    </citation>
    <scope>NUCLEOTIDE SEQUENCE [LARGE SCALE GENOMIC DNA]</scope>
    <source>
        <strain evidence="2">cv. 10/8</strain>
        <tissue evidence="1">Leaf</tissue>
    </source>
</reference>
<feature type="non-terminal residue" evidence="1">
    <location>
        <position position="1"/>
    </location>
</feature>
<comment type="caution">
    <text evidence="1">The sequence shown here is derived from an EMBL/GenBank/DDBJ whole genome shotgun (WGS) entry which is preliminary data.</text>
</comment>